<reference evidence="1 2" key="1">
    <citation type="submission" date="2021-06" db="EMBL/GenBank/DDBJ databases">
        <title>Caerostris extrusa draft genome.</title>
        <authorList>
            <person name="Kono N."/>
            <person name="Arakawa K."/>
        </authorList>
    </citation>
    <scope>NUCLEOTIDE SEQUENCE [LARGE SCALE GENOMIC DNA]</scope>
</reference>
<gene>
    <name evidence="1" type="ORF">CEXT_770561</name>
</gene>
<evidence type="ECO:0000313" key="1">
    <source>
        <dbReference type="EMBL" id="GIY94544.1"/>
    </source>
</evidence>
<proteinExistence type="predicted"/>
<evidence type="ECO:0000313" key="2">
    <source>
        <dbReference type="Proteomes" id="UP001054945"/>
    </source>
</evidence>
<keyword evidence="2" id="KW-1185">Reference proteome</keyword>
<dbReference type="AlphaFoldDB" id="A0AAV4XKM6"/>
<name>A0AAV4XKM6_CAEEX</name>
<protein>
    <recommendedName>
        <fullName evidence="3">Transposase</fullName>
    </recommendedName>
</protein>
<comment type="caution">
    <text evidence="1">The sequence shown here is derived from an EMBL/GenBank/DDBJ whole genome shotgun (WGS) entry which is preliminary data.</text>
</comment>
<sequence length="149" mass="17175">MSRQNSEEAATQTVLEWWEDAWEASEDDHPVTPPMFWIMIVDNVEIAVEDQSLMPNTTYDSLKTYLVIKTCVYWTKKTSEWEINSFPQLATRFQRLLAATCWTSLSRQAVKKLNECMIGLVNARRINLESSSSSMKWTTSSSCTIVHTQ</sequence>
<evidence type="ECO:0008006" key="3">
    <source>
        <dbReference type="Google" id="ProtNLM"/>
    </source>
</evidence>
<dbReference type="Proteomes" id="UP001054945">
    <property type="component" value="Unassembled WGS sequence"/>
</dbReference>
<accession>A0AAV4XKM6</accession>
<organism evidence="1 2">
    <name type="scientific">Caerostris extrusa</name>
    <name type="common">Bark spider</name>
    <name type="synonym">Caerostris bankana</name>
    <dbReference type="NCBI Taxonomy" id="172846"/>
    <lineage>
        <taxon>Eukaryota</taxon>
        <taxon>Metazoa</taxon>
        <taxon>Ecdysozoa</taxon>
        <taxon>Arthropoda</taxon>
        <taxon>Chelicerata</taxon>
        <taxon>Arachnida</taxon>
        <taxon>Araneae</taxon>
        <taxon>Araneomorphae</taxon>
        <taxon>Entelegynae</taxon>
        <taxon>Araneoidea</taxon>
        <taxon>Araneidae</taxon>
        <taxon>Caerostris</taxon>
    </lineage>
</organism>
<dbReference type="EMBL" id="BPLR01000404">
    <property type="protein sequence ID" value="GIY94544.1"/>
    <property type="molecule type" value="Genomic_DNA"/>
</dbReference>